<evidence type="ECO:0000313" key="2">
    <source>
        <dbReference type="EMBL" id="JAH14885.1"/>
    </source>
</evidence>
<reference evidence="2" key="2">
    <citation type="journal article" date="2015" name="Fish Shellfish Immunol.">
        <title>Early steps in the European eel (Anguilla anguilla)-Vibrio vulnificus interaction in the gills: Role of the RtxA13 toxin.</title>
        <authorList>
            <person name="Callol A."/>
            <person name="Pajuelo D."/>
            <person name="Ebbesson L."/>
            <person name="Teles M."/>
            <person name="MacKenzie S."/>
            <person name="Amaro C."/>
        </authorList>
    </citation>
    <scope>NUCLEOTIDE SEQUENCE</scope>
</reference>
<feature type="signal peptide" evidence="1">
    <location>
        <begin position="1"/>
        <end position="16"/>
    </location>
</feature>
<organism evidence="2">
    <name type="scientific">Anguilla anguilla</name>
    <name type="common">European freshwater eel</name>
    <name type="synonym">Muraena anguilla</name>
    <dbReference type="NCBI Taxonomy" id="7936"/>
    <lineage>
        <taxon>Eukaryota</taxon>
        <taxon>Metazoa</taxon>
        <taxon>Chordata</taxon>
        <taxon>Craniata</taxon>
        <taxon>Vertebrata</taxon>
        <taxon>Euteleostomi</taxon>
        <taxon>Actinopterygii</taxon>
        <taxon>Neopterygii</taxon>
        <taxon>Teleostei</taxon>
        <taxon>Anguilliformes</taxon>
        <taxon>Anguillidae</taxon>
        <taxon>Anguilla</taxon>
    </lineage>
</organism>
<feature type="chain" id="PRO_5002431098" evidence="1">
    <location>
        <begin position="17"/>
        <end position="73"/>
    </location>
</feature>
<accession>A0A0E9QEZ2</accession>
<reference evidence="2" key="1">
    <citation type="submission" date="2014-11" db="EMBL/GenBank/DDBJ databases">
        <authorList>
            <person name="Amaro Gonzalez C."/>
        </authorList>
    </citation>
    <scope>NUCLEOTIDE SEQUENCE</scope>
</reference>
<dbReference type="EMBL" id="GBXM01093692">
    <property type="protein sequence ID" value="JAH14885.1"/>
    <property type="molecule type" value="Transcribed_RNA"/>
</dbReference>
<keyword evidence="1" id="KW-0732">Signal</keyword>
<protein>
    <submittedName>
        <fullName evidence="2">Uncharacterized protein</fullName>
    </submittedName>
</protein>
<evidence type="ECO:0000256" key="1">
    <source>
        <dbReference type="SAM" id="SignalP"/>
    </source>
</evidence>
<proteinExistence type="predicted"/>
<sequence>MLGLIALWLFLGGVNFFLGLDGSSAASAALRLTLGRDLRLEDISTGFFPPSSNSRDVLDSLLFLVLCGGVGMV</sequence>
<dbReference type="AlphaFoldDB" id="A0A0E9QEZ2"/>
<name>A0A0E9QEZ2_ANGAN</name>